<dbReference type="InterPro" id="IPR050401">
    <property type="entry name" value="Cyclic_nucleotide_synthase"/>
</dbReference>
<dbReference type="RefSeq" id="WP_253525410.1">
    <property type="nucleotide sequence ID" value="NZ_JAMZEL010000001.1"/>
</dbReference>
<dbReference type="EMBL" id="JAMZEL010000001">
    <property type="protein sequence ID" value="MCP1381656.1"/>
    <property type="molecule type" value="Genomic_DNA"/>
</dbReference>
<evidence type="ECO:0000256" key="1">
    <source>
        <dbReference type="ARBA" id="ARBA00004370"/>
    </source>
</evidence>
<feature type="transmembrane region" description="Helical" evidence="8">
    <location>
        <begin position="93"/>
        <end position="112"/>
    </location>
</feature>
<dbReference type="PROSITE" id="PS00452">
    <property type="entry name" value="GUANYLATE_CYCLASE_1"/>
    <property type="match status" value="1"/>
</dbReference>
<dbReference type="SMART" id="SM00044">
    <property type="entry name" value="CYCc"/>
    <property type="match status" value="1"/>
</dbReference>
<feature type="domain" description="Guanylate cyclase" evidence="9">
    <location>
        <begin position="236"/>
        <end position="364"/>
    </location>
</feature>
<evidence type="ECO:0000259" key="9">
    <source>
        <dbReference type="PROSITE" id="PS50125"/>
    </source>
</evidence>
<feature type="transmembrane region" description="Helical" evidence="8">
    <location>
        <begin position="173"/>
        <end position="195"/>
    </location>
</feature>
<feature type="transmembrane region" description="Helical" evidence="8">
    <location>
        <begin position="118"/>
        <end position="134"/>
    </location>
</feature>
<accession>A0ABT1FIU0</accession>
<evidence type="ECO:0000256" key="6">
    <source>
        <dbReference type="ARBA" id="ARBA00023239"/>
    </source>
</evidence>
<keyword evidence="5 8" id="KW-0472">Membrane</keyword>
<feature type="transmembrane region" description="Helical" evidence="8">
    <location>
        <begin position="141"/>
        <end position="161"/>
    </location>
</feature>
<dbReference type="SUPFAM" id="SSF55073">
    <property type="entry name" value="Nucleotide cyclase"/>
    <property type="match status" value="1"/>
</dbReference>
<dbReference type="InterPro" id="IPR001054">
    <property type="entry name" value="A/G_cyclase"/>
</dbReference>
<dbReference type="InterPro" id="IPR029787">
    <property type="entry name" value="Nucleotide_cyclase"/>
</dbReference>
<protein>
    <submittedName>
        <fullName evidence="10">Adenylate/guanylate cyclase domain-containing protein</fullName>
    </submittedName>
</protein>
<feature type="transmembrane region" description="Helical" evidence="8">
    <location>
        <begin position="61"/>
        <end position="81"/>
    </location>
</feature>
<dbReference type="CDD" id="cd07302">
    <property type="entry name" value="CHD"/>
    <property type="match status" value="1"/>
</dbReference>
<sequence length="440" mass="50764">MNFKLFIKKFNNFINWIGSIGFAPHDKAEQKSVKIILTIVHYVTIINMLYFSFVYGAMGRLAVKQALLIFSGYLILNLIFFRFHRNFKLFRDIIFVGIYVYIIYYQCLMGGYIGSTGYMLYGILVLNGVQLFYRKNAERNAWFILFMVTAIVLFFLEPIISKGMVPVSKEFVLITYLNTFILMASMAILSTNYFVRIIKNEQLKSDNLIRNILPESVVNEINEQGKYLPISVPLATVIFMDFVNFSKNTFVLSPKEIISALNLHFSEFDQIFKDHEVEKLKTIGDGYMAVGGLPIVNNSHPVDVGLAAMKIILYLEKVKMEKKQHDWDIRIGIHTGPMVAGIIGKTKFSYDVWGNSVNLCARLETASKPNCINVSHEFMLLTADFFDFEPRGFIEIKNGQPINMYFLKDIKAELKLERFVPNHLFFDYYKQFSNTPLVTD</sequence>
<keyword evidence="3" id="KW-0547">Nucleotide-binding</keyword>
<evidence type="ECO:0000256" key="5">
    <source>
        <dbReference type="ARBA" id="ARBA00023136"/>
    </source>
</evidence>
<dbReference type="Pfam" id="PF00211">
    <property type="entry name" value="Guanylate_cyc"/>
    <property type="match status" value="1"/>
</dbReference>
<evidence type="ECO:0000313" key="10">
    <source>
        <dbReference type="EMBL" id="MCP1381656.1"/>
    </source>
</evidence>
<comment type="caution">
    <text evidence="10">The sequence shown here is derived from an EMBL/GenBank/DDBJ whole genome shotgun (WGS) entry which is preliminary data.</text>
</comment>
<evidence type="ECO:0000256" key="7">
    <source>
        <dbReference type="RuleBase" id="RU000405"/>
    </source>
</evidence>
<keyword evidence="4 8" id="KW-1133">Transmembrane helix</keyword>
<dbReference type="PANTHER" id="PTHR11920">
    <property type="entry name" value="GUANYLYL CYCLASE"/>
    <property type="match status" value="1"/>
</dbReference>
<evidence type="ECO:0000256" key="2">
    <source>
        <dbReference type="ARBA" id="ARBA00022692"/>
    </source>
</evidence>
<keyword evidence="11" id="KW-1185">Reference proteome</keyword>
<evidence type="ECO:0000256" key="3">
    <source>
        <dbReference type="ARBA" id="ARBA00022741"/>
    </source>
</evidence>
<comment type="similarity">
    <text evidence="7">Belongs to the adenylyl cyclase class-4/guanylyl cyclase family.</text>
</comment>
<organism evidence="10 11">
    <name type="scientific">Runella salmonicolor</name>
    <dbReference type="NCBI Taxonomy" id="2950278"/>
    <lineage>
        <taxon>Bacteria</taxon>
        <taxon>Pseudomonadati</taxon>
        <taxon>Bacteroidota</taxon>
        <taxon>Cytophagia</taxon>
        <taxon>Cytophagales</taxon>
        <taxon>Spirosomataceae</taxon>
        <taxon>Runella</taxon>
    </lineage>
</organism>
<comment type="subcellular location">
    <subcellularLocation>
        <location evidence="1">Membrane</location>
    </subcellularLocation>
</comment>
<dbReference type="PANTHER" id="PTHR11920:SF335">
    <property type="entry name" value="GUANYLATE CYCLASE"/>
    <property type="match status" value="1"/>
</dbReference>
<dbReference type="Proteomes" id="UP001204772">
    <property type="component" value="Unassembled WGS sequence"/>
</dbReference>
<proteinExistence type="inferred from homology"/>
<name>A0ABT1FIU0_9BACT</name>
<feature type="transmembrane region" description="Helical" evidence="8">
    <location>
        <begin position="35"/>
        <end position="55"/>
    </location>
</feature>
<keyword evidence="6 7" id="KW-0456">Lyase</keyword>
<dbReference type="PROSITE" id="PS50125">
    <property type="entry name" value="GUANYLATE_CYCLASE_2"/>
    <property type="match status" value="1"/>
</dbReference>
<reference evidence="10 11" key="1">
    <citation type="submission" date="2022-06" db="EMBL/GenBank/DDBJ databases">
        <title>Runella sp. S5 genome sequencing.</title>
        <authorList>
            <person name="Park S."/>
        </authorList>
    </citation>
    <scope>NUCLEOTIDE SEQUENCE [LARGE SCALE GENOMIC DNA]</scope>
    <source>
        <strain evidence="10 11">S5</strain>
    </source>
</reference>
<evidence type="ECO:0000313" key="11">
    <source>
        <dbReference type="Proteomes" id="UP001204772"/>
    </source>
</evidence>
<evidence type="ECO:0000256" key="4">
    <source>
        <dbReference type="ARBA" id="ARBA00022989"/>
    </source>
</evidence>
<keyword evidence="2 8" id="KW-0812">Transmembrane</keyword>
<dbReference type="Gene3D" id="3.30.70.1230">
    <property type="entry name" value="Nucleotide cyclase"/>
    <property type="match status" value="1"/>
</dbReference>
<dbReference type="InterPro" id="IPR018297">
    <property type="entry name" value="A/G_cyclase_CS"/>
</dbReference>
<gene>
    <name evidence="10" type="ORF">NCI00_04435</name>
</gene>
<evidence type="ECO:0000256" key="8">
    <source>
        <dbReference type="SAM" id="Phobius"/>
    </source>
</evidence>